<name>A0A4Y8LRE7_9BACL</name>
<proteinExistence type="predicted"/>
<reference evidence="2 3" key="1">
    <citation type="submission" date="2019-03" db="EMBL/GenBank/DDBJ databases">
        <authorList>
            <person name="Yang Y."/>
        </authorList>
    </citation>
    <scope>NUCLEOTIDE SEQUENCE [LARGE SCALE GENOMIC DNA]</scope>
    <source>
        <strain evidence="2 3">ASL-1</strain>
    </source>
</reference>
<dbReference type="RefSeq" id="WP_134378911.1">
    <property type="nucleotide sequence ID" value="NZ_SORX01000001.1"/>
</dbReference>
<feature type="domain" description="Bacterial Ig-like" evidence="1">
    <location>
        <begin position="39"/>
        <end position="154"/>
    </location>
</feature>
<dbReference type="PROSITE" id="PS51257">
    <property type="entry name" value="PROKAR_LIPOPROTEIN"/>
    <property type="match status" value="1"/>
</dbReference>
<gene>
    <name evidence="2" type="ORF">E2626_01490</name>
</gene>
<comment type="caution">
    <text evidence="2">The sequence shown here is derived from an EMBL/GenBank/DDBJ whole genome shotgun (WGS) entry which is preliminary data.</text>
</comment>
<dbReference type="InterPro" id="IPR046878">
    <property type="entry name" value="Big_14"/>
</dbReference>
<evidence type="ECO:0000313" key="2">
    <source>
        <dbReference type="EMBL" id="TFE04029.1"/>
    </source>
</evidence>
<dbReference type="Pfam" id="PF20251">
    <property type="entry name" value="Big_14"/>
    <property type="match status" value="1"/>
</dbReference>
<organism evidence="2 3">
    <name type="scientific">Jeotgalibacillus salarius</name>
    <dbReference type="NCBI Taxonomy" id="546023"/>
    <lineage>
        <taxon>Bacteria</taxon>
        <taxon>Bacillati</taxon>
        <taxon>Bacillota</taxon>
        <taxon>Bacilli</taxon>
        <taxon>Bacillales</taxon>
        <taxon>Caryophanaceae</taxon>
        <taxon>Jeotgalibacillus</taxon>
    </lineage>
</organism>
<sequence length="157" mass="17781">MKLHIIVGGFIVLLLTGCISNSDEDTDWEPTNAEEVNQLEGVSMTVKEGSGSTTGVTVLIKNDSDQEVRHGKPYVLEKKINDEWYRVPIMNGLGDFTDIGYSELPTGSVYERETIWGSGKYDPLENGEYRIVKDIMVFKQSRNYDKYDLTAEFEINE</sequence>
<dbReference type="AlphaFoldDB" id="A0A4Y8LRE7"/>
<accession>A0A4Y8LRE7</accession>
<protein>
    <recommendedName>
        <fullName evidence="1">Bacterial Ig-like domain-containing protein</fullName>
    </recommendedName>
</protein>
<evidence type="ECO:0000313" key="3">
    <source>
        <dbReference type="Proteomes" id="UP000297776"/>
    </source>
</evidence>
<dbReference type="OrthoDB" id="9779098at2"/>
<dbReference type="Proteomes" id="UP000297776">
    <property type="component" value="Unassembled WGS sequence"/>
</dbReference>
<keyword evidence="3" id="KW-1185">Reference proteome</keyword>
<dbReference type="EMBL" id="SORX01000001">
    <property type="protein sequence ID" value="TFE04029.1"/>
    <property type="molecule type" value="Genomic_DNA"/>
</dbReference>
<evidence type="ECO:0000259" key="1">
    <source>
        <dbReference type="Pfam" id="PF20251"/>
    </source>
</evidence>